<comment type="caution">
    <text evidence="2">The sequence shown here is derived from an EMBL/GenBank/DDBJ whole genome shotgun (WGS) entry which is preliminary data.</text>
</comment>
<feature type="compositionally biased region" description="Low complexity" evidence="1">
    <location>
        <begin position="31"/>
        <end position="62"/>
    </location>
</feature>
<evidence type="ECO:0000256" key="1">
    <source>
        <dbReference type="SAM" id="MobiDB-lite"/>
    </source>
</evidence>
<dbReference type="Proteomes" id="UP000559256">
    <property type="component" value="Unassembled WGS sequence"/>
</dbReference>
<dbReference type="OrthoDB" id="3211582at2759"/>
<feature type="region of interest" description="Disordered" evidence="1">
    <location>
        <begin position="120"/>
        <end position="149"/>
    </location>
</feature>
<keyword evidence="3" id="KW-1185">Reference proteome</keyword>
<dbReference type="AlphaFoldDB" id="A0A8H5FZZ1"/>
<sequence>MPLFKSHTPPPEEPPARSNTVSSRKHGIFGGRSSSDDSSLGRAGSTYTADTSRTSNSSRSGGILSHFKTQGFPHNDPTIMAAREKVSLAEQAERAADQALQAARNQVKEARDHIRFLEKEAEDDARRAKMKQTEAKNVSRAAGHLGRHG</sequence>
<evidence type="ECO:0000313" key="3">
    <source>
        <dbReference type="Proteomes" id="UP000559256"/>
    </source>
</evidence>
<accession>A0A8H5FZZ1</accession>
<protein>
    <submittedName>
        <fullName evidence="2">Uncharacterized protein</fullName>
    </submittedName>
</protein>
<name>A0A8H5FZZ1_9AGAR</name>
<feature type="compositionally biased region" description="Basic and acidic residues" evidence="1">
    <location>
        <begin position="120"/>
        <end position="134"/>
    </location>
</feature>
<feature type="region of interest" description="Disordered" evidence="1">
    <location>
        <begin position="1"/>
        <end position="76"/>
    </location>
</feature>
<evidence type="ECO:0000313" key="2">
    <source>
        <dbReference type="EMBL" id="KAF5355436.1"/>
    </source>
</evidence>
<gene>
    <name evidence="2" type="ORF">D9758_006424</name>
</gene>
<organism evidence="2 3">
    <name type="scientific">Tetrapyrgos nigripes</name>
    <dbReference type="NCBI Taxonomy" id="182062"/>
    <lineage>
        <taxon>Eukaryota</taxon>
        <taxon>Fungi</taxon>
        <taxon>Dikarya</taxon>
        <taxon>Basidiomycota</taxon>
        <taxon>Agaricomycotina</taxon>
        <taxon>Agaricomycetes</taxon>
        <taxon>Agaricomycetidae</taxon>
        <taxon>Agaricales</taxon>
        <taxon>Marasmiineae</taxon>
        <taxon>Marasmiaceae</taxon>
        <taxon>Tetrapyrgos</taxon>
    </lineage>
</organism>
<dbReference type="EMBL" id="JAACJM010000056">
    <property type="protein sequence ID" value="KAF5355436.1"/>
    <property type="molecule type" value="Genomic_DNA"/>
</dbReference>
<proteinExistence type="predicted"/>
<reference evidence="2 3" key="1">
    <citation type="journal article" date="2020" name="ISME J.">
        <title>Uncovering the hidden diversity of litter-decomposition mechanisms in mushroom-forming fungi.</title>
        <authorList>
            <person name="Floudas D."/>
            <person name="Bentzer J."/>
            <person name="Ahren D."/>
            <person name="Johansson T."/>
            <person name="Persson P."/>
            <person name="Tunlid A."/>
        </authorList>
    </citation>
    <scope>NUCLEOTIDE SEQUENCE [LARGE SCALE GENOMIC DNA]</scope>
    <source>
        <strain evidence="2 3">CBS 291.85</strain>
    </source>
</reference>